<dbReference type="InterPro" id="IPR037171">
    <property type="entry name" value="NagB/RpiA_transferase-like"/>
</dbReference>
<dbReference type="PRINTS" id="PR00037">
    <property type="entry name" value="HTHLACR"/>
</dbReference>
<comment type="function">
    <text evidence="5">Repressor of the lactose catabolism operon. Galactose-6-phosphate is the inducer.</text>
</comment>
<protein>
    <recommendedName>
        <fullName evidence="1">Lactose phosphotransferase system repressor</fullName>
    </recommendedName>
</protein>
<evidence type="ECO:0000256" key="3">
    <source>
        <dbReference type="ARBA" id="ARBA00023015"/>
    </source>
</evidence>
<dbReference type="AlphaFoldDB" id="A0A9Y2AIY2"/>
<evidence type="ECO:0000256" key="5">
    <source>
        <dbReference type="ARBA" id="ARBA00024937"/>
    </source>
</evidence>
<dbReference type="Pfam" id="PF08220">
    <property type="entry name" value="HTH_DeoR"/>
    <property type="match status" value="1"/>
</dbReference>
<dbReference type="SUPFAM" id="SSF46785">
    <property type="entry name" value="Winged helix' DNA-binding domain"/>
    <property type="match status" value="1"/>
</dbReference>
<keyword evidence="3" id="KW-0805">Transcription regulation</keyword>
<organism evidence="7 8">
    <name type="scientific">Selenobaculum gibii</name>
    <dbReference type="NCBI Taxonomy" id="3054208"/>
    <lineage>
        <taxon>Bacteria</taxon>
        <taxon>Bacillati</taxon>
        <taxon>Bacillota</taxon>
        <taxon>Negativicutes</taxon>
        <taxon>Selenomonadales</taxon>
        <taxon>Selenomonadaceae</taxon>
        <taxon>Selenobaculum</taxon>
    </lineage>
</organism>
<dbReference type="RefSeq" id="WP_147669635.1">
    <property type="nucleotide sequence ID" value="NZ_CP120678.1"/>
</dbReference>
<evidence type="ECO:0000313" key="7">
    <source>
        <dbReference type="EMBL" id="WIW70498.1"/>
    </source>
</evidence>
<dbReference type="InterPro" id="IPR050313">
    <property type="entry name" value="Carb_Metab_HTH_regulators"/>
</dbReference>
<dbReference type="GO" id="GO:0003677">
    <property type="term" value="F:DNA binding"/>
    <property type="evidence" value="ECO:0007669"/>
    <property type="project" value="UniProtKB-KW"/>
</dbReference>
<keyword evidence="7" id="KW-0238">DNA-binding</keyword>
<dbReference type="Gene3D" id="3.40.50.1360">
    <property type="match status" value="1"/>
</dbReference>
<accession>A0A9Y2AIY2</accession>
<dbReference type="PROSITE" id="PS51000">
    <property type="entry name" value="HTH_DEOR_2"/>
    <property type="match status" value="1"/>
</dbReference>
<dbReference type="PANTHER" id="PTHR30363:SF4">
    <property type="entry name" value="GLYCEROL-3-PHOSPHATE REGULON REPRESSOR"/>
    <property type="match status" value="1"/>
</dbReference>
<dbReference type="SUPFAM" id="SSF100950">
    <property type="entry name" value="NagB/RpiA/CoA transferase-like"/>
    <property type="match status" value="1"/>
</dbReference>
<keyword evidence="2" id="KW-0678">Repressor</keyword>
<evidence type="ECO:0000256" key="2">
    <source>
        <dbReference type="ARBA" id="ARBA00022491"/>
    </source>
</evidence>
<dbReference type="PANTHER" id="PTHR30363">
    <property type="entry name" value="HTH-TYPE TRANSCRIPTIONAL REGULATOR SRLR-RELATED"/>
    <property type="match status" value="1"/>
</dbReference>
<dbReference type="SMART" id="SM01134">
    <property type="entry name" value="DeoRC"/>
    <property type="match status" value="1"/>
</dbReference>
<keyword evidence="8" id="KW-1185">Reference proteome</keyword>
<reference evidence="7" key="1">
    <citation type="submission" date="2023-03" db="EMBL/GenBank/DDBJ databases">
        <title>Selenobaculum gbiensis gen. nov. sp. nov., a new bacterium isolated from the gut microbiota of IBD patient.</title>
        <authorList>
            <person name="Yeo S."/>
            <person name="Park H."/>
            <person name="Huh C.S."/>
        </authorList>
    </citation>
    <scope>NUCLEOTIDE SEQUENCE</scope>
    <source>
        <strain evidence="7">ICN-92133</strain>
    </source>
</reference>
<sequence length="252" mass="28215">MFVEERKEQILEMVRKFGKVKVKELSERFDVTEDCIRKDLASLEKRNLLKRAYGGAVSIRSNPHAIEVSARKCQNLEGKKIIASKAVELIQEGDVVFLDLSTTNIEVAKLIAVSNKKITVITNMLEVLLVLKEATQRVIFVGGELNDERDGFFGAMTIQILLQFKFDIAFLGAAGINVYDNEVTTYGVDDGLTKDAALKTSRRTYLLAEVNKFSHDGNYKYAAITDFDGMITDMGLSDVVKNKVTQYSIELI</sequence>
<gene>
    <name evidence="7" type="ORF">P3F81_11525</name>
</gene>
<dbReference type="Gene3D" id="1.10.10.10">
    <property type="entry name" value="Winged helix-like DNA-binding domain superfamily/Winged helix DNA-binding domain"/>
    <property type="match status" value="1"/>
</dbReference>
<dbReference type="SMART" id="SM00420">
    <property type="entry name" value="HTH_DEOR"/>
    <property type="match status" value="1"/>
</dbReference>
<evidence type="ECO:0000259" key="6">
    <source>
        <dbReference type="PROSITE" id="PS51000"/>
    </source>
</evidence>
<dbReference type="InterPro" id="IPR001034">
    <property type="entry name" value="DeoR_HTH"/>
</dbReference>
<dbReference type="InterPro" id="IPR014036">
    <property type="entry name" value="DeoR-like_C"/>
</dbReference>
<name>A0A9Y2AIY2_9FIRM</name>
<dbReference type="GO" id="GO:0003700">
    <property type="term" value="F:DNA-binding transcription factor activity"/>
    <property type="evidence" value="ECO:0007669"/>
    <property type="project" value="InterPro"/>
</dbReference>
<evidence type="ECO:0000256" key="4">
    <source>
        <dbReference type="ARBA" id="ARBA00023163"/>
    </source>
</evidence>
<dbReference type="KEGG" id="sgbi:P3F81_11525"/>
<dbReference type="Pfam" id="PF00455">
    <property type="entry name" value="DeoRC"/>
    <property type="match status" value="1"/>
</dbReference>
<evidence type="ECO:0000313" key="8">
    <source>
        <dbReference type="Proteomes" id="UP001243623"/>
    </source>
</evidence>
<dbReference type="Proteomes" id="UP001243623">
    <property type="component" value="Chromosome"/>
</dbReference>
<evidence type="ECO:0000256" key="1">
    <source>
        <dbReference type="ARBA" id="ARBA00021390"/>
    </source>
</evidence>
<dbReference type="InterPro" id="IPR036390">
    <property type="entry name" value="WH_DNA-bd_sf"/>
</dbReference>
<feature type="domain" description="HTH deoR-type" evidence="6">
    <location>
        <begin position="3"/>
        <end position="58"/>
    </location>
</feature>
<dbReference type="InterPro" id="IPR036388">
    <property type="entry name" value="WH-like_DNA-bd_sf"/>
</dbReference>
<keyword evidence="4" id="KW-0804">Transcription</keyword>
<proteinExistence type="predicted"/>
<dbReference type="EMBL" id="CP120678">
    <property type="protein sequence ID" value="WIW70498.1"/>
    <property type="molecule type" value="Genomic_DNA"/>
</dbReference>